<dbReference type="InterPro" id="IPR013083">
    <property type="entry name" value="Znf_RING/FYVE/PHD"/>
</dbReference>
<keyword evidence="1" id="KW-0862">Zinc</keyword>
<dbReference type="Proteomes" id="UP000607653">
    <property type="component" value="Unassembled WGS sequence"/>
</dbReference>
<dbReference type="Gene3D" id="3.30.40.10">
    <property type="entry name" value="Zinc/RING finger domain, C3HC4 (zinc finger)"/>
    <property type="match status" value="1"/>
</dbReference>
<evidence type="ECO:0000256" key="1">
    <source>
        <dbReference type="PROSITE-ProRule" id="PRU00175"/>
    </source>
</evidence>
<dbReference type="EMBL" id="DUZY01000001">
    <property type="protein sequence ID" value="DAD24828.1"/>
    <property type="molecule type" value="Genomic_DNA"/>
</dbReference>
<dbReference type="SMART" id="SM00184">
    <property type="entry name" value="RING"/>
    <property type="match status" value="1"/>
</dbReference>
<keyword evidence="3" id="KW-0472">Membrane</keyword>
<dbReference type="CDD" id="cd16454">
    <property type="entry name" value="RING-H2_PA-TM-RING"/>
    <property type="match status" value="1"/>
</dbReference>
<evidence type="ECO:0000256" key="3">
    <source>
        <dbReference type="SAM" id="Phobius"/>
    </source>
</evidence>
<sequence>MLPPVDSPFSFATPAATSSFNGVFTFTALCFLLFGYFIAFYFMVNITCSLYRKCMEMRMSNQRRRGHRPDPSLPLSVRSHPTVDVGDGEDSSSECAICLDALTEDSRCRVLPGCNHRFHTSCIDSWLSRSNSCPVCRLQLPPRPQIHIILNC</sequence>
<dbReference type="InterPro" id="IPR001841">
    <property type="entry name" value="Znf_RING"/>
</dbReference>
<feature type="domain" description="RING-type" evidence="4">
    <location>
        <begin position="95"/>
        <end position="137"/>
    </location>
</feature>
<evidence type="ECO:0000256" key="2">
    <source>
        <dbReference type="SAM" id="MobiDB-lite"/>
    </source>
</evidence>
<reference evidence="5 6" key="1">
    <citation type="journal article" date="2020" name="Mol. Biol. Evol.">
        <title>Distinct Expression and Methylation Patterns for Genes with Different Fates following a Single Whole-Genome Duplication in Flowering Plants.</title>
        <authorList>
            <person name="Shi T."/>
            <person name="Rahmani R.S."/>
            <person name="Gugger P.F."/>
            <person name="Wang M."/>
            <person name="Li H."/>
            <person name="Zhang Y."/>
            <person name="Li Z."/>
            <person name="Wang Q."/>
            <person name="Van de Peer Y."/>
            <person name="Marchal K."/>
            <person name="Chen J."/>
        </authorList>
    </citation>
    <scope>NUCLEOTIDE SEQUENCE [LARGE SCALE GENOMIC DNA]</scope>
    <source>
        <tissue evidence="5">Leaf</tissue>
    </source>
</reference>
<dbReference type="PANTHER" id="PTHR45676">
    <property type="entry name" value="RING-H2 FINGER PROTEIN ATL51-RELATED"/>
    <property type="match status" value="1"/>
</dbReference>
<dbReference type="GO" id="GO:0008270">
    <property type="term" value="F:zinc ion binding"/>
    <property type="evidence" value="ECO:0007669"/>
    <property type="project" value="UniProtKB-KW"/>
</dbReference>
<feature type="transmembrane region" description="Helical" evidence="3">
    <location>
        <begin position="20"/>
        <end position="51"/>
    </location>
</feature>
<dbReference type="Pfam" id="PF13639">
    <property type="entry name" value="zf-RING_2"/>
    <property type="match status" value="1"/>
</dbReference>
<organism evidence="5 6">
    <name type="scientific">Nelumbo nucifera</name>
    <name type="common">Sacred lotus</name>
    <dbReference type="NCBI Taxonomy" id="4432"/>
    <lineage>
        <taxon>Eukaryota</taxon>
        <taxon>Viridiplantae</taxon>
        <taxon>Streptophyta</taxon>
        <taxon>Embryophyta</taxon>
        <taxon>Tracheophyta</taxon>
        <taxon>Spermatophyta</taxon>
        <taxon>Magnoliopsida</taxon>
        <taxon>Proteales</taxon>
        <taxon>Nelumbonaceae</taxon>
        <taxon>Nelumbo</taxon>
    </lineage>
</organism>
<feature type="region of interest" description="Disordered" evidence="2">
    <location>
        <begin position="63"/>
        <end position="89"/>
    </location>
</feature>
<evidence type="ECO:0000313" key="6">
    <source>
        <dbReference type="Proteomes" id="UP000607653"/>
    </source>
</evidence>
<keyword evidence="1" id="KW-0863">Zinc-finger</keyword>
<keyword evidence="3" id="KW-0812">Transmembrane</keyword>
<dbReference type="PANTHER" id="PTHR45676:SF41">
    <property type="entry name" value="RING-H2 FINGER PROTEIN ATL66"/>
    <property type="match status" value="1"/>
</dbReference>
<dbReference type="AlphaFoldDB" id="A0A822Y5E1"/>
<protein>
    <recommendedName>
        <fullName evidence="4">RING-type domain-containing protein</fullName>
    </recommendedName>
</protein>
<proteinExistence type="predicted"/>
<dbReference type="PROSITE" id="PS50089">
    <property type="entry name" value="ZF_RING_2"/>
    <property type="match status" value="1"/>
</dbReference>
<gene>
    <name evidence="5" type="ORF">HUJ06_026292</name>
</gene>
<dbReference type="SUPFAM" id="SSF57850">
    <property type="entry name" value="RING/U-box"/>
    <property type="match status" value="1"/>
</dbReference>
<evidence type="ECO:0000313" key="5">
    <source>
        <dbReference type="EMBL" id="DAD24828.1"/>
    </source>
</evidence>
<accession>A0A822Y5E1</accession>
<keyword evidence="6" id="KW-1185">Reference proteome</keyword>
<evidence type="ECO:0000259" key="4">
    <source>
        <dbReference type="PROSITE" id="PS50089"/>
    </source>
</evidence>
<name>A0A822Y5E1_NELNU</name>
<keyword evidence="1" id="KW-0479">Metal-binding</keyword>
<comment type="caution">
    <text evidence="5">The sequence shown here is derived from an EMBL/GenBank/DDBJ whole genome shotgun (WGS) entry which is preliminary data.</text>
</comment>
<keyword evidence="3" id="KW-1133">Transmembrane helix</keyword>